<dbReference type="VEuPathDB" id="FungiDB:PLEOSDRAFT_1025647"/>
<organism evidence="1 2">
    <name type="scientific">Pleurotus ostreatus (strain PC15)</name>
    <name type="common">Oyster mushroom</name>
    <dbReference type="NCBI Taxonomy" id="1137138"/>
    <lineage>
        <taxon>Eukaryota</taxon>
        <taxon>Fungi</taxon>
        <taxon>Dikarya</taxon>
        <taxon>Basidiomycota</taxon>
        <taxon>Agaricomycotina</taxon>
        <taxon>Agaricomycetes</taxon>
        <taxon>Agaricomycetidae</taxon>
        <taxon>Agaricales</taxon>
        <taxon>Pleurotineae</taxon>
        <taxon>Pleurotaceae</taxon>
        <taxon>Pleurotus</taxon>
    </lineage>
</organism>
<sequence>NNSFKVDLPRKLIARGIHPIFHSSLPCIHIASDDRLFPGRSDGLFDETTNSNSEWSAKEIRSHSGSGMNAIFEIVWPTGDVTWLPYHQIEGLNVFKRYLEEWGVAHIADLPN</sequence>
<dbReference type="HOGENOM" id="CLU_132807_1_0_1"/>
<feature type="non-terminal residue" evidence="1">
    <location>
        <position position="1"/>
    </location>
</feature>
<evidence type="ECO:0008006" key="3">
    <source>
        <dbReference type="Google" id="ProtNLM"/>
    </source>
</evidence>
<dbReference type="OrthoDB" id="3211671at2759"/>
<accession>A0A067P3L8</accession>
<name>A0A067P3L8_PLEO1</name>
<reference evidence="2" key="1">
    <citation type="journal article" date="2014" name="Proc. Natl. Acad. Sci. U.S.A.">
        <title>Extensive sampling of basidiomycete genomes demonstrates inadequacy of the white-rot/brown-rot paradigm for wood decay fungi.</title>
        <authorList>
            <person name="Riley R."/>
            <person name="Salamov A.A."/>
            <person name="Brown D.W."/>
            <person name="Nagy L.G."/>
            <person name="Floudas D."/>
            <person name="Held B.W."/>
            <person name="Levasseur A."/>
            <person name="Lombard V."/>
            <person name="Morin E."/>
            <person name="Otillar R."/>
            <person name="Lindquist E.A."/>
            <person name="Sun H."/>
            <person name="LaButti K.M."/>
            <person name="Schmutz J."/>
            <person name="Jabbour D."/>
            <person name="Luo H."/>
            <person name="Baker S.E."/>
            <person name="Pisabarro A.G."/>
            <person name="Walton J.D."/>
            <person name="Blanchette R.A."/>
            <person name="Henrissat B."/>
            <person name="Martin F."/>
            <person name="Cullen D."/>
            <person name="Hibbett D.S."/>
            <person name="Grigoriev I.V."/>
        </authorList>
    </citation>
    <scope>NUCLEOTIDE SEQUENCE [LARGE SCALE GENOMIC DNA]</scope>
    <source>
        <strain evidence="2">PC15</strain>
    </source>
</reference>
<evidence type="ECO:0000313" key="2">
    <source>
        <dbReference type="Proteomes" id="UP000027073"/>
    </source>
</evidence>
<dbReference type="AlphaFoldDB" id="A0A067P3L8"/>
<protein>
    <recommendedName>
        <fullName evidence="3">Chromo domain-containing protein</fullName>
    </recommendedName>
</protein>
<dbReference type="InParanoid" id="A0A067P3L8"/>
<proteinExistence type="predicted"/>
<dbReference type="EMBL" id="KL198004">
    <property type="protein sequence ID" value="KDQ33810.1"/>
    <property type="molecule type" value="Genomic_DNA"/>
</dbReference>
<dbReference type="Proteomes" id="UP000027073">
    <property type="component" value="Unassembled WGS sequence"/>
</dbReference>
<gene>
    <name evidence="1" type="ORF">PLEOSDRAFT_1025647</name>
</gene>
<feature type="non-terminal residue" evidence="1">
    <location>
        <position position="112"/>
    </location>
</feature>
<evidence type="ECO:0000313" key="1">
    <source>
        <dbReference type="EMBL" id="KDQ33810.1"/>
    </source>
</evidence>